<protein>
    <submittedName>
        <fullName evidence="2">Uncharacterized protein</fullName>
    </submittedName>
</protein>
<dbReference type="EMBL" id="JAMKOV010000007">
    <property type="protein sequence ID" value="KAI8038383.1"/>
    <property type="molecule type" value="Genomic_DNA"/>
</dbReference>
<evidence type="ECO:0000313" key="2">
    <source>
        <dbReference type="EMBL" id="KAI8038383.1"/>
    </source>
</evidence>
<gene>
    <name evidence="2" type="ORF">M5D96_008279</name>
</gene>
<dbReference type="OrthoDB" id="10249338at2759"/>
<keyword evidence="3" id="KW-1185">Reference proteome</keyword>
<dbReference type="CDD" id="cd22971">
    <property type="entry name" value="DD_RIIAD1"/>
    <property type="match status" value="1"/>
</dbReference>
<accession>A0A9P9YKE9</accession>
<proteinExistence type="predicted"/>
<dbReference type="AlphaFoldDB" id="A0A9P9YKE9"/>
<name>A0A9P9YKE9_9MUSC</name>
<evidence type="ECO:0000313" key="3">
    <source>
        <dbReference type="Proteomes" id="UP001059596"/>
    </source>
</evidence>
<dbReference type="InterPro" id="IPR059162">
    <property type="entry name" value="RIIAD1"/>
</dbReference>
<sequence length="163" mass="18999">MDFTKTSSVEETENTENVTQAKNLHKNVSKFYETIGNVSRNMRKDDWTYLQRHPEIRAIIRVITSEAIKANPSNIFHFTANLFSCENDEELVEKINKQLKWVNEQLRRGTWNPADGDVPFPESSETSSENKHNCETVFETSRKLDVTERLVCPENFKPRCKKC</sequence>
<evidence type="ECO:0000256" key="1">
    <source>
        <dbReference type="SAM" id="MobiDB-lite"/>
    </source>
</evidence>
<comment type="caution">
    <text evidence="2">The sequence shown here is derived from an EMBL/GenBank/DDBJ whole genome shotgun (WGS) entry which is preliminary data.</text>
</comment>
<reference evidence="2" key="1">
    <citation type="journal article" date="2023" name="Genome Biol. Evol.">
        <title>Long-read-based Genome Assembly of Drosophila gunungcola Reveals Fewer Chemosensory Genes in Flower-breeding Species.</title>
        <authorList>
            <person name="Negi A."/>
            <person name="Liao B.Y."/>
            <person name="Yeh S.D."/>
        </authorList>
    </citation>
    <scope>NUCLEOTIDE SEQUENCE</scope>
    <source>
        <strain evidence="2">Sukarami</strain>
    </source>
</reference>
<dbReference type="Proteomes" id="UP001059596">
    <property type="component" value="Unassembled WGS sequence"/>
</dbReference>
<organism evidence="2 3">
    <name type="scientific">Drosophila gunungcola</name>
    <name type="common">fruit fly</name>
    <dbReference type="NCBI Taxonomy" id="103775"/>
    <lineage>
        <taxon>Eukaryota</taxon>
        <taxon>Metazoa</taxon>
        <taxon>Ecdysozoa</taxon>
        <taxon>Arthropoda</taxon>
        <taxon>Hexapoda</taxon>
        <taxon>Insecta</taxon>
        <taxon>Pterygota</taxon>
        <taxon>Neoptera</taxon>
        <taxon>Endopterygota</taxon>
        <taxon>Diptera</taxon>
        <taxon>Brachycera</taxon>
        <taxon>Muscomorpha</taxon>
        <taxon>Ephydroidea</taxon>
        <taxon>Drosophilidae</taxon>
        <taxon>Drosophila</taxon>
        <taxon>Sophophora</taxon>
    </lineage>
</organism>
<feature type="region of interest" description="Disordered" evidence="1">
    <location>
        <begin position="112"/>
        <end position="133"/>
    </location>
</feature>